<dbReference type="RefSeq" id="WP_188775991.1">
    <property type="nucleotide sequence ID" value="NZ_BMMB01000005.1"/>
</dbReference>
<dbReference type="SMART" id="SM00345">
    <property type="entry name" value="HTH_GNTR"/>
    <property type="match status" value="1"/>
</dbReference>
<evidence type="ECO:0000313" key="5">
    <source>
        <dbReference type="EMBL" id="MDR6245836.1"/>
    </source>
</evidence>
<keyword evidence="3" id="KW-0804">Transcription</keyword>
<keyword evidence="2" id="KW-0238">DNA-binding</keyword>
<gene>
    <name evidence="5" type="ORF">JOC58_003752</name>
</gene>
<reference evidence="5 6" key="1">
    <citation type="submission" date="2023-07" db="EMBL/GenBank/DDBJ databases">
        <title>Genomic Encyclopedia of Type Strains, Phase IV (KMG-IV): sequencing the most valuable type-strain genomes for metagenomic binning, comparative biology and taxonomic classification.</title>
        <authorList>
            <person name="Goeker M."/>
        </authorList>
    </citation>
    <scope>NUCLEOTIDE SEQUENCE [LARGE SCALE GENOMIC DNA]</scope>
    <source>
        <strain evidence="5 6">DSM 22170</strain>
    </source>
</reference>
<dbReference type="InterPro" id="IPR028978">
    <property type="entry name" value="Chorismate_lyase_/UTRA_dom_sf"/>
</dbReference>
<evidence type="ECO:0000313" key="6">
    <source>
        <dbReference type="Proteomes" id="UP001185028"/>
    </source>
</evidence>
<organism evidence="5 6">
    <name type="scientific">Paenibacillus hunanensis</name>
    <dbReference type="NCBI Taxonomy" id="539262"/>
    <lineage>
        <taxon>Bacteria</taxon>
        <taxon>Bacillati</taxon>
        <taxon>Bacillota</taxon>
        <taxon>Bacilli</taxon>
        <taxon>Bacillales</taxon>
        <taxon>Paenibacillaceae</taxon>
        <taxon>Paenibacillus</taxon>
    </lineage>
</organism>
<feature type="domain" description="HTH gntR-type" evidence="4">
    <location>
        <begin position="1"/>
        <end position="69"/>
    </location>
</feature>
<dbReference type="Pfam" id="PF00392">
    <property type="entry name" value="GntR"/>
    <property type="match status" value="1"/>
</dbReference>
<protein>
    <submittedName>
        <fullName evidence="5">GntR family transcriptional regulator of bglA</fullName>
    </submittedName>
</protein>
<dbReference type="InterPro" id="IPR036388">
    <property type="entry name" value="WH-like_DNA-bd_sf"/>
</dbReference>
<dbReference type="InterPro" id="IPR000524">
    <property type="entry name" value="Tscrpt_reg_HTH_GntR"/>
</dbReference>
<name>A0ABU1J3Q9_9BACL</name>
<accession>A0ABU1J3Q9</accession>
<dbReference type="Pfam" id="PF07702">
    <property type="entry name" value="UTRA"/>
    <property type="match status" value="1"/>
</dbReference>
<evidence type="ECO:0000259" key="4">
    <source>
        <dbReference type="PROSITE" id="PS50949"/>
    </source>
</evidence>
<evidence type="ECO:0000256" key="3">
    <source>
        <dbReference type="ARBA" id="ARBA00023163"/>
    </source>
</evidence>
<dbReference type="SUPFAM" id="SSF64288">
    <property type="entry name" value="Chorismate lyase-like"/>
    <property type="match status" value="1"/>
</dbReference>
<evidence type="ECO:0000256" key="2">
    <source>
        <dbReference type="ARBA" id="ARBA00023125"/>
    </source>
</evidence>
<evidence type="ECO:0000256" key="1">
    <source>
        <dbReference type="ARBA" id="ARBA00023015"/>
    </source>
</evidence>
<dbReference type="Gene3D" id="3.40.1410.10">
    <property type="entry name" value="Chorismate lyase-like"/>
    <property type="match status" value="1"/>
</dbReference>
<dbReference type="EMBL" id="JAVDQH010000018">
    <property type="protein sequence ID" value="MDR6245836.1"/>
    <property type="molecule type" value="Genomic_DNA"/>
</dbReference>
<keyword evidence="1" id="KW-0805">Transcription regulation</keyword>
<dbReference type="PROSITE" id="PS50949">
    <property type="entry name" value="HTH_GNTR"/>
    <property type="match status" value="1"/>
</dbReference>
<comment type="caution">
    <text evidence="5">The sequence shown here is derived from an EMBL/GenBank/DDBJ whole genome shotgun (WGS) entry which is preliminary data.</text>
</comment>
<dbReference type="InterPro" id="IPR011663">
    <property type="entry name" value="UTRA"/>
</dbReference>
<dbReference type="Proteomes" id="UP001185028">
    <property type="component" value="Unassembled WGS sequence"/>
</dbReference>
<dbReference type="SMART" id="SM00866">
    <property type="entry name" value="UTRA"/>
    <property type="match status" value="1"/>
</dbReference>
<dbReference type="InterPro" id="IPR036390">
    <property type="entry name" value="WH_DNA-bd_sf"/>
</dbReference>
<dbReference type="Gene3D" id="1.10.10.10">
    <property type="entry name" value="Winged helix-like DNA-binding domain superfamily/Winged helix DNA-binding domain"/>
    <property type="match status" value="1"/>
</dbReference>
<dbReference type="InterPro" id="IPR050679">
    <property type="entry name" value="Bact_HTH_transcr_reg"/>
</dbReference>
<dbReference type="SUPFAM" id="SSF46785">
    <property type="entry name" value="Winged helix' DNA-binding domain"/>
    <property type="match status" value="1"/>
</dbReference>
<dbReference type="PANTHER" id="PTHR44846">
    <property type="entry name" value="MANNOSYL-D-GLYCERATE TRANSPORT/METABOLISM SYSTEM REPRESSOR MNGR-RELATED"/>
    <property type="match status" value="1"/>
</dbReference>
<dbReference type="PANTHER" id="PTHR44846:SF4">
    <property type="entry name" value="HTH GNTR-TYPE DOMAIN-CONTAINING PROTEIN"/>
    <property type="match status" value="1"/>
</dbReference>
<keyword evidence="6" id="KW-1185">Reference proteome</keyword>
<dbReference type="CDD" id="cd07377">
    <property type="entry name" value="WHTH_GntR"/>
    <property type="match status" value="1"/>
</dbReference>
<proteinExistence type="predicted"/>
<sequence>MLKYQHIAAEIEKYIQEHALQQGDKLPVLDELMVQFGVSKSTIIKSLELLEERGVIFQVRGSGIFVRRHGRKGYISLLKNQGFTRDLDHFPITSQVLELSVRKPTREAATNLNISMEQDVYYVKRVRYIYEQTLCVEESYYNKAIVTYLNNEIVSDSIFDYIREGLGLKIGFSDSYLHVGKLEEEEAGHLGLHKGDPKLDVETIFHLANGQPFDFSRITYNYIQSQFFIQANGHGM</sequence>